<feature type="transmembrane region" description="Helical" evidence="1">
    <location>
        <begin position="91"/>
        <end position="109"/>
    </location>
</feature>
<evidence type="ECO:0000313" key="3">
    <source>
        <dbReference type="Proteomes" id="UP000606922"/>
    </source>
</evidence>
<dbReference type="AlphaFoldDB" id="A0A916WFW6"/>
<keyword evidence="1" id="KW-0812">Transmembrane</keyword>
<dbReference type="Proteomes" id="UP000606922">
    <property type="component" value="Unassembled WGS sequence"/>
</dbReference>
<comment type="caution">
    <text evidence="2">The sequence shown here is derived from an EMBL/GenBank/DDBJ whole genome shotgun (WGS) entry which is preliminary data.</text>
</comment>
<organism evidence="2 3">
    <name type="scientific">Conyzicola nivalis</name>
    <dbReference type="NCBI Taxonomy" id="1477021"/>
    <lineage>
        <taxon>Bacteria</taxon>
        <taxon>Bacillati</taxon>
        <taxon>Actinomycetota</taxon>
        <taxon>Actinomycetes</taxon>
        <taxon>Micrococcales</taxon>
        <taxon>Microbacteriaceae</taxon>
        <taxon>Conyzicola</taxon>
    </lineage>
</organism>
<evidence type="ECO:0008006" key="4">
    <source>
        <dbReference type="Google" id="ProtNLM"/>
    </source>
</evidence>
<feature type="transmembrane region" description="Helical" evidence="1">
    <location>
        <begin position="224"/>
        <end position="242"/>
    </location>
</feature>
<feature type="transmembrane region" description="Helical" evidence="1">
    <location>
        <begin position="136"/>
        <end position="161"/>
    </location>
</feature>
<proteinExistence type="predicted"/>
<dbReference type="PANTHER" id="PTHR32251">
    <property type="entry name" value="3-OXO-5-ALPHA-STEROID 4-DEHYDROGENASE"/>
    <property type="match status" value="1"/>
</dbReference>
<feature type="transmembrane region" description="Helical" evidence="1">
    <location>
        <begin position="31"/>
        <end position="55"/>
    </location>
</feature>
<protein>
    <recommendedName>
        <fullName evidence="4">Steroid 5-alpha reductase C-terminal domain-containing protein</fullName>
    </recommendedName>
</protein>
<dbReference type="InterPro" id="IPR010721">
    <property type="entry name" value="UstE-like"/>
</dbReference>
<keyword evidence="1" id="KW-0472">Membrane</keyword>
<feature type="transmembrane region" description="Helical" evidence="1">
    <location>
        <begin position="167"/>
        <end position="185"/>
    </location>
</feature>
<reference evidence="2" key="2">
    <citation type="submission" date="2020-09" db="EMBL/GenBank/DDBJ databases">
        <authorList>
            <person name="Sun Q."/>
            <person name="Zhou Y."/>
        </authorList>
    </citation>
    <scope>NUCLEOTIDE SEQUENCE</scope>
    <source>
        <strain evidence="2">CGMCC 1.12813</strain>
    </source>
</reference>
<sequence length="307" mass="34248">MFGTVNTLELTVGASSAVTRQESSHACGSTIYAMGPLAVVVTIAAAVCVVAWVLSLVTHDHSWVDRFWSIVPVAYVWVFALSAGLDDARLTVMAVLVTLWGARLTFNFARKGGYTGTEDYRWAVLRGRMRRWQFGFFNLFFIVLYQNTVLVLLALPALTAWQHRGTPFGAVDGLLAAVFVALLVGETVADEQQWRFHAWKRARGAAGPRFLQTGLWRLSRHPNFFFEQAQWWVFFLIGASAAGSLLQWTVLGPLLLTLLFVGSTIFTESITRGKYPEYAEYQATTSAIVPWWPRRRRVAPPAPATDV</sequence>
<evidence type="ECO:0000313" key="2">
    <source>
        <dbReference type="EMBL" id="GGA93884.1"/>
    </source>
</evidence>
<dbReference type="Pfam" id="PF06966">
    <property type="entry name" value="DUF1295"/>
    <property type="match status" value="1"/>
</dbReference>
<dbReference type="GO" id="GO:0016020">
    <property type="term" value="C:membrane"/>
    <property type="evidence" value="ECO:0007669"/>
    <property type="project" value="TreeGrafter"/>
</dbReference>
<dbReference type="PANTHER" id="PTHR32251:SF23">
    <property type="entry name" value="3-OXO-5-ALPHA-STEROID 4-DEHYDROGENASE (DUF1295)"/>
    <property type="match status" value="1"/>
</dbReference>
<name>A0A916WFW6_9MICO</name>
<evidence type="ECO:0000256" key="1">
    <source>
        <dbReference type="SAM" id="Phobius"/>
    </source>
</evidence>
<gene>
    <name evidence="2" type="ORF">GCM10010979_05540</name>
</gene>
<dbReference type="EMBL" id="BMGB01000001">
    <property type="protein sequence ID" value="GGA93884.1"/>
    <property type="molecule type" value="Genomic_DNA"/>
</dbReference>
<keyword evidence="1" id="KW-1133">Transmembrane helix</keyword>
<keyword evidence="3" id="KW-1185">Reference proteome</keyword>
<reference evidence="2" key="1">
    <citation type="journal article" date="2014" name="Int. J. Syst. Evol. Microbiol.">
        <title>Complete genome sequence of Corynebacterium casei LMG S-19264T (=DSM 44701T), isolated from a smear-ripened cheese.</title>
        <authorList>
            <consortium name="US DOE Joint Genome Institute (JGI-PGF)"/>
            <person name="Walter F."/>
            <person name="Albersmeier A."/>
            <person name="Kalinowski J."/>
            <person name="Ruckert C."/>
        </authorList>
    </citation>
    <scope>NUCLEOTIDE SEQUENCE</scope>
    <source>
        <strain evidence="2">CGMCC 1.12813</strain>
    </source>
</reference>
<accession>A0A916WFW6</accession>
<feature type="transmembrane region" description="Helical" evidence="1">
    <location>
        <begin position="67"/>
        <end position="85"/>
    </location>
</feature>
<dbReference type="Gene3D" id="1.20.120.1630">
    <property type="match status" value="1"/>
</dbReference>